<feature type="compositionally biased region" description="Low complexity" evidence="1">
    <location>
        <begin position="162"/>
        <end position="191"/>
    </location>
</feature>
<feature type="region of interest" description="Disordered" evidence="1">
    <location>
        <begin position="1"/>
        <end position="288"/>
    </location>
</feature>
<dbReference type="AlphaFoldDB" id="A0A9K3CTG7"/>
<dbReference type="EMBL" id="BDIP01000871">
    <property type="protein sequence ID" value="GIQ82953.1"/>
    <property type="molecule type" value="Genomic_DNA"/>
</dbReference>
<protein>
    <submittedName>
        <fullName evidence="2">Uncharacterized protein</fullName>
    </submittedName>
</protein>
<feature type="compositionally biased region" description="Basic and acidic residues" evidence="1">
    <location>
        <begin position="50"/>
        <end position="63"/>
    </location>
</feature>
<dbReference type="Proteomes" id="UP000265618">
    <property type="component" value="Unassembled WGS sequence"/>
</dbReference>
<evidence type="ECO:0000313" key="2">
    <source>
        <dbReference type="EMBL" id="GIQ82953.1"/>
    </source>
</evidence>
<reference evidence="2 3" key="1">
    <citation type="journal article" date="2018" name="PLoS ONE">
        <title>The draft genome of Kipferlia bialata reveals reductive genome evolution in fornicate parasites.</title>
        <authorList>
            <person name="Tanifuji G."/>
            <person name="Takabayashi S."/>
            <person name="Kume K."/>
            <person name="Takagi M."/>
            <person name="Nakayama T."/>
            <person name="Kamikawa R."/>
            <person name="Inagaki Y."/>
            <person name="Hashimoto T."/>
        </authorList>
    </citation>
    <scope>NUCLEOTIDE SEQUENCE [LARGE SCALE GENOMIC DNA]</scope>
    <source>
        <strain evidence="2">NY0173</strain>
    </source>
</reference>
<evidence type="ECO:0000313" key="3">
    <source>
        <dbReference type="Proteomes" id="UP000265618"/>
    </source>
</evidence>
<feature type="region of interest" description="Disordered" evidence="1">
    <location>
        <begin position="407"/>
        <end position="445"/>
    </location>
</feature>
<accession>A0A9K3CTG7</accession>
<keyword evidence="3" id="KW-1185">Reference proteome</keyword>
<evidence type="ECO:0000256" key="1">
    <source>
        <dbReference type="SAM" id="MobiDB-lite"/>
    </source>
</evidence>
<feature type="compositionally biased region" description="Basic and acidic residues" evidence="1">
    <location>
        <begin position="1"/>
        <end position="25"/>
    </location>
</feature>
<name>A0A9K3CTG7_9EUKA</name>
<gene>
    <name evidence="2" type="ORF">KIPB_004187</name>
</gene>
<organism evidence="2 3">
    <name type="scientific">Kipferlia bialata</name>
    <dbReference type="NCBI Taxonomy" id="797122"/>
    <lineage>
        <taxon>Eukaryota</taxon>
        <taxon>Metamonada</taxon>
        <taxon>Carpediemonas-like organisms</taxon>
        <taxon>Kipferlia</taxon>
    </lineage>
</organism>
<feature type="compositionally biased region" description="Polar residues" evidence="1">
    <location>
        <begin position="263"/>
        <end position="288"/>
    </location>
</feature>
<feature type="compositionally biased region" description="Acidic residues" evidence="1">
    <location>
        <begin position="416"/>
        <end position="425"/>
    </location>
</feature>
<sequence>MMSDIKQDLHKRPGLDREREREKGKGGRTISAPRQRLTPQGSLRMLPSVELDRERDRHTEGPHARITTRGRSSSVERGGRAAHVRVPSPAPSTHSPIHTPTVLGGGVRGMGHTRGTPVSGKASGMAGTVKSAHTSPFGSFRELPRASHPLHPGHGPVGHGTHGSTHATTHGAAHAMGHGSTHATTHATRSGTGHGGHGAHASVKVAVPSVFGGTAKTQRSSSRGRHRTPRSQSALDMMPSLPETLGAPKGLRPPGASSRVHSRNPSRSVSRNASPRGSASTSPNLSPSVSFAGLTVTGLAGPDSLQSSTALKETVKQVQKDWEAAQERRRQKEMQYLSTTVPEIRLPPPPKALGETSFAYALLCEGPSMAPTLAVDRDEGTCEWVAGRVLSRDPSLGTVTFQRVQAPSASPIELSESSEEEGIMGEEERERLITGAPTGTSGAKDVYTLPRSRVLLVERV</sequence>
<proteinExistence type="predicted"/>
<comment type="caution">
    <text evidence="2">The sequence shown here is derived from an EMBL/GenBank/DDBJ whole genome shotgun (WGS) entry which is preliminary data.</text>
</comment>